<dbReference type="AlphaFoldDB" id="A0A9W6Y477"/>
<name>A0A9W6Y477_9STRA</name>
<accession>A0A9W6Y477</accession>
<evidence type="ECO:0000259" key="1">
    <source>
        <dbReference type="Pfam" id="PF13456"/>
    </source>
</evidence>
<evidence type="ECO:0000313" key="3">
    <source>
        <dbReference type="Proteomes" id="UP001165121"/>
    </source>
</evidence>
<dbReference type="InterPro" id="IPR012337">
    <property type="entry name" value="RNaseH-like_sf"/>
</dbReference>
<dbReference type="EMBL" id="BSXT01002994">
    <property type="protein sequence ID" value="GMF51982.1"/>
    <property type="molecule type" value="Genomic_DNA"/>
</dbReference>
<keyword evidence="3" id="KW-1185">Reference proteome</keyword>
<dbReference type="Gene3D" id="3.30.420.10">
    <property type="entry name" value="Ribonuclease H-like superfamily/Ribonuclease H"/>
    <property type="match status" value="1"/>
</dbReference>
<dbReference type="Pfam" id="PF13456">
    <property type="entry name" value="RVT_3"/>
    <property type="match status" value="1"/>
</dbReference>
<feature type="domain" description="RNase H type-1" evidence="1">
    <location>
        <begin position="23"/>
        <end position="69"/>
    </location>
</feature>
<dbReference type="InterPro" id="IPR002156">
    <property type="entry name" value="RNaseH_domain"/>
</dbReference>
<comment type="caution">
    <text evidence="2">The sequence shown here is derived from an EMBL/GenBank/DDBJ whole genome shotgun (WGS) entry which is preliminary data.</text>
</comment>
<reference evidence="2" key="1">
    <citation type="submission" date="2023-04" db="EMBL/GenBank/DDBJ databases">
        <title>Phytophthora fragariaefolia NBRC 109709.</title>
        <authorList>
            <person name="Ichikawa N."/>
            <person name="Sato H."/>
            <person name="Tonouchi N."/>
        </authorList>
    </citation>
    <scope>NUCLEOTIDE SEQUENCE</scope>
    <source>
        <strain evidence="2">NBRC 109709</strain>
    </source>
</reference>
<proteinExistence type="predicted"/>
<sequence length="130" mass="14499">MELRYLRMDSLTTHEWKIEIAASAYLENTTVNQAEYMGMNEGLRAAQTHGVTDLVVVGNASVTIQQYLGVMTCLKKSLLTQLNIYRVVPIWRIPACHPRIQCFGGLADRRNVGGNGSQNGTTQESKNKLE</sequence>
<gene>
    <name evidence="2" type="ORF">Pfra01_002120200</name>
</gene>
<dbReference type="GO" id="GO:0004523">
    <property type="term" value="F:RNA-DNA hybrid ribonuclease activity"/>
    <property type="evidence" value="ECO:0007669"/>
    <property type="project" value="InterPro"/>
</dbReference>
<dbReference type="OrthoDB" id="2016287at2759"/>
<protein>
    <submittedName>
        <fullName evidence="2">Unnamed protein product</fullName>
    </submittedName>
</protein>
<evidence type="ECO:0000313" key="2">
    <source>
        <dbReference type="EMBL" id="GMF51982.1"/>
    </source>
</evidence>
<organism evidence="2 3">
    <name type="scientific">Phytophthora fragariaefolia</name>
    <dbReference type="NCBI Taxonomy" id="1490495"/>
    <lineage>
        <taxon>Eukaryota</taxon>
        <taxon>Sar</taxon>
        <taxon>Stramenopiles</taxon>
        <taxon>Oomycota</taxon>
        <taxon>Peronosporomycetes</taxon>
        <taxon>Peronosporales</taxon>
        <taxon>Peronosporaceae</taxon>
        <taxon>Phytophthora</taxon>
    </lineage>
</organism>
<dbReference type="InterPro" id="IPR036397">
    <property type="entry name" value="RNaseH_sf"/>
</dbReference>
<dbReference type="Proteomes" id="UP001165121">
    <property type="component" value="Unassembled WGS sequence"/>
</dbReference>
<dbReference type="GO" id="GO:0003676">
    <property type="term" value="F:nucleic acid binding"/>
    <property type="evidence" value="ECO:0007669"/>
    <property type="project" value="InterPro"/>
</dbReference>
<dbReference type="SUPFAM" id="SSF53098">
    <property type="entry name" value="Ribonuclease H-like"/>
    <property type="match status" value="1"/>
</dbReference>